<accession>A0ABY8LP96</accession>
<reference evidence="1" key="1">
    <citation type="submission" date="2023-04" db="EMBL/GenBank/DDBJ databases">
        <title>Complete genome sequence of Halomonas alkaliantarctica MSP3 isolated from marine sediment, Jeju Island.</title>
        <authorList>
            <person name="Park S.-J."/>
        </authorList>
    </citation>
    <scope>NUCLEOTIDE SEQUENCE</scope>
    <source>
        <strain evidence="1">MSP3</strain>
    </source>
</reference>
<evidence type="ECO:0000313" key="2">
    <source>
        <dbReference type="Proteomes" id="UP001179830"/>
    </source>
</evidence>
<gene>
    <name evidence="1" type="ORF">QEN58_18085</name>
</gene>
<proteinExistence type="predicted"/>
<keyword evidence="2" id="KW-1185">Reference proteome</keyword>
<dbReference type="Proteomes" id="UP001179830">
    <property type="component" value="Chromosome"/>
</dbReference>
<organism evidence="1 2">
    <name type="scientific">Halomonas alkaliantarctica</name>
    <dbReference type="NCBI Taxonomy" id="232346"/>
    <lineage>
        <taxon>Bacteria</taxon>
        <taxon>Pseudomonadati</taxon>
        <taxon>Pseudomonadota</taxon>
        <taxon>Gammaproteobacteria</taxon>
        <taxon>Oceanospirillales</taxon>
        <taxon>Halomonadaceae</taxon>
        <taxon>Halomonas</taxon>
    </lineage>
</organism>
<name>A0ABY8LP96_9GAMM</name>
<sequence>MKTVILLGAGISRSAGGSKPLAQRPPLDADFFQIARAAERKGHKQVVGALSDLVGDYSHTLTASLEASAAYLYLKAIDSPSGSAYHKGFLNLLKLLTVVLAKTTNNVSTKPRSIYYRFLLSELKKLNKPEDLTIITFNYDLLAERTLDQIASKNGREIFSMPGCYRLNDISQFSHINGFSQFENIDKEHGGVSVLKLHGSMNWQSKHTSPEPNPSALFSPSRAIHVTNSPDIATSLSTKNKRRVYMKPIIVPPVSGKRNMMHNSMAGLWKVASEALQKADRVVVAGYSCPPLDLEARILLSENLRLNENKKLYLIDPNPESAAKFIEICGVDHATLYTSVKDWVRDAVT</sequence>
<dbReference type="RefSeq" id="WP_280104984.1">
    <property type="nucleotide sequence ID" value="NZ_CP122961.1"/>
</dbReference>
<dbReference type="EMBL" id="CP122961">
    <property type="protein sequence ID" value="WGI25218.1"/>
    <property type="molecule type" value="Genomic_DNA"/>
</dbReference>
<protein>
    <submittedName>
        <fullName evidence="1">SIR2 family protein</fullName>
    </submittedName>
</protein>
<evidence type="ECO:0000313" key="1">
    <source>
        <dbReference type="EMBL" id="WGI25218.1"/>
    </source>
</evidence>